<dbReference type="Proteomes" id="UP001549031">
    <property type="component" value="Unassembled WGS sequence"/>
</dbReference>
<name>A0ABV2H8I6_9HYPH</name>
<keyword evidence="2" id="KW-1185">Reference proteome</keyword>
<accession>A0ABV2H8I6</accession>
<protein>
    <submittedName>
        <fullName evidence="1">Uncharacterized protein</fullName>
    </submittedName>
</protein>
<evidence type="ECO:0000313" key="1">
    <source>
        <dbReference type="EMBL" id="MET3586853.1"/>
    </source>
</evidence>
<evidence type="ECO:0000313" key="2">
    <source>
        <dbReference type="Proteomes" id="UP001549031"/>
    </source>
</evidence>
<gene>
    <name evidence="1" type="ORF">ABID21_002975</name>
</gene>
<comment type="caution">
    <text evidence="1">The sequence shown here is derived from an EMBL/GenBank/DDBJ whole genome shotgun (WGS) entry which is preliminary data.</text>
</comment>
<proteinExistence type="predicted"/>
<organism evidence="1 2">
    <name type="scientific">Pseudorhizobium tarimense</name>
    <dbReference type="NCBI Taxonomy" id="1079109"/>
    <lineage>
        <taxon>Bacteria</taxon>
        <taxon>Pseudomonadati</taxon>
        <taxon>Pseudomonadota</taxon>
        <taxon>Alphaproteobacteria</taxon>
        <taxon>Hyphomicrobiales</taxon>
        <taxon>Rhizobiaceae</taxon>
        <taxon>Rhizobium/Agrobacterium group</taxon>
        <taxon>Pseudorhizobium</taxon>
    </lineage>
</organism>
<reference evidence="1 2" key="1">
    <citation type="submission" date="2024-06" db="EMBL/GenBank/DDBJ databases">
        <title>Genomic Encyclopedia of Type Strains, Phase IV (KMG-IV): sequencing the most valuable type-strain genomes for metagenomic binning, comparative biology and taxonomic classification.</title>
        <authorList>
            <person name="Goeker M."/>
        </authorList>
    </citation>
    <scope>NUCLEOTIDE SEQUENCE [LARGE SCALE GENOMIC DNA]</scope>
    <source>
        <strain evidence="1 2">DSM 105042</strain>
    </source>
</reference>
<dbReference type="EMBL" id="JBEPLJ010000011">
    <property type="protein sequence ID" value="MET3586853.1"/>
    <property type="molecule type" value="Genomic_DNA"/>
</dbReference>
<sequence>MTYAMLSHLHGVLLKPTVPIHRAFGRLPTDEMQGIAENVGTPGALCA</sequence>